<reference evidence="1 2" key="1">
    <citation type="submission" date="2020-02" db="EMBL/GenBank/DDBJ databases">
        <title>Draft genome sequence of Haematococcus lacustris strain NIES-144.</title>
        <authorList>
            <person name="Morimoto D."/>
            <person name="Nakagawa S."/>
            <person name="Yoshida T."/>
            <person name="Sawayama S."/>
        </authorList>
    </citation>
    <scope>NUCLEOTIDE SEQUENCE [LARGE SCALE GENOMIC DNA]</scope>
    <source>
        <strain evidence="1 2">NIES-144</strain>
    </source>
</reference>
<accession>A0A6A0AMC4</accession>
<dbReference type="EMBL" id="BLLF01008468">
    <property type="protein sequence ID" value="GFH33391.1"/>
    <property type="molecule type" value="Genomic_DNA"/>
</dbReference>
<proteinExistence type="predicted"/>
<gene>
    <name evidence="1" type="ORF">HaLaN_32759</name>
</gene>
<evidence type="ECO:0000313" key="1">
    <source>
        <dbReference type="EMBL" id="GFH33391.1"/>
    </source>
</evidence>
<sequence length="60" mass="6149">MLYSWCSSNQHSFPCKTSPAKVLLPCSCCQLAASASLSMPAGLRAVGGLVQVLLDGGHVG</sequence>
<organism evidence="1 2">
    <name type="scientific">Haematococcus lacustris</name>
    <name type="common">Green alga</name>
    <name type="synonym">Haematococcus pluvialis</name>
    <dbReference type="NCBI Taxonomy" id="44745"/>
    <lineage>
        <taxon>Eukaryota</taxon>
        <taxon>Viridiplantae</taxon>
        <taxon>Chlorophyta</taxon>
        <taxon>core chlorophytes</taxon>
        <taxon>Chlorophyceae</taxon>
        <taxon>CS clade</taxon>
        <taxon>Chlamydomonadales</taxon>
        <taxon>Haematococcaceae</taxon>
        <taxon>Haematococcus</taxon>
    </lineage>
</organism>
<dbReference type="Proteomes" id="UP000485058">
    <property type="component" value="Unassembled WGS sequence"/>
</dbReference>
<dbReference type="AlphaFoldDB" id="A0A6A0AMC4"/>
<feature type="non-terminal residue" evidence="1">
    <location>
        <position position="60"/>
    </location>
</feature>
<keyword evidence="2" id="KW-1185">Reference proteome</keyword>
<name>A0A6A0AMC4_HAELA</name>
<evidence type="ECO:0000313" key="2">
    <source>
        <dbReference type="Proteomes" id="UP000485058"/>
    </source>
</evidence>
<comment type="caution">
    <text evidence="1">The sequence shown here is derived from an EMBL/GenBank/DDBJ whole genome shotgun (WGS) entry which is preliminary data.</text>
</comment>
<protein>
    <submittedName>
        <fullName evidence="1">Uncharacterized protein</fullName>
    </submittedName>
</protein>